<dbReference type="AlphaFoldDB" id="A0AA37L9I7"/>
<dbReference type="GeneID" id="73325306"/>
<evidence type="ECO:0000313" key="1">
    <source>
        <dbReference type="EMBL" id="GKT44323.1"/>
    </source>
</evidence>
<dbReference type="RefSeq" id="XP_049126673.1">
    <property type="nucleotide sequence ID" value="XM_049270716.1"/>
</dbReference>
<accession>A0AA37L9I7</accession>
<gene>
    <name evidence="1" type="ORF">ColSpa_04504</name>
</gene>
<sequence length="435" mass="48626">MDQVLPKQSLSLFESLPIDLVVALLSALISIADLHALIRASPAIYRIFLSAKRAVLVAIVARDLGPALRDAVGATLIAPTRFEDRVATYFDEIEKVIQRYKALPRSNGGLASASGLSADAAVAIVQLNRSVQFLIDEIAASKLKKLRKVHPGAGGSLTVNERRRLAQALLRHQILAHLECSPTLSRGAAVVHMFFDLLKPWEMHQLADIHSFVRWVQSCAFLHSKETELVDRRRHGRSKTRLQKEKDEALCNLGTLHRKIVAERKRLAADKGLTTAFLSSHCARTAMSKVSASAHFQFLIAGPISLHAGSGRMAEESRSLRHELYQRENSMPPLVPSEDDPSAPPFAWVDGHGSLDCQRWGTLARREVLPAGQEDIMARQQIWMRQKLDQWRWLGFPFWDVARVEMLKTRLPVFETGWLTVAPPPDEECEIYTAI</sequence>
<name>A0AA37L9I7_9PEZI</name>
<proteinExistence type="predicted"/>
<dbReference type="EMBL" id="BQXU01000009">
    <property type="protein sequence ID" value="GKT44323.1"/>
    <property type="molecule type" value="Genomic_DNA"/>
</dbReference>
<organism evidence="1 2">
    <name type="scientific">Colletotrichum spaethianum</name>
    <dbReference type="NCBI Taxonomy" id="700344"/>
    <lineage>
        <taxon>Eukaryota</taxon>
        <taxon>Fungi</taxon>
        <taxon>Dikarya</taxon>
        <taxon>Ascomycota</taxon>
        <taxon>Pezizomycotina</taxon>
        <taxon>Sordariomycetes</taxon>
        <taxon>Hypocreomycetidae</taxon>
        <taxon>Glomerellales</taxon>
        <taxon>Glomerellaceae</taxon>
        <taxon>Colletotrichum</taxon>
        <taxon>Colletotrichum spaethianum species complex</taxon>
    </lineage>
</organism>
<keyword evidence="2" id="KW-1185">Reference proteome</keyword>
<reference evidence="1 2" key="1">
    <citation type="submission" date="2022-03" db="EMBL/GenBank/DDBJ databases">
        <title>Genome data of Colletotrichum spp.</title>
        <authorList>
            <person name="Utami Y.D."/>
            <person name="Hiruma K."/>
        </authorList>
    </citation>
    <scope>NUCLEOTIDE SEQUENCE [LARGE SCALE GENOMIC DNA]</scope>
    <source>
        <strain evidence="1 2">MAFF 239500</strain>
    </source>
</reference>
<evidence type="ECO:0000313" key="2">
    <source>
        <dbReference type="Proteomes" id="UP001055115"/>
    </source>
</evidence>
<comment type="caution">
    <text evidence="1">The sequence shown here is derived from an EMBL/GenBank/DDBJ whole genome shotgun (WGS) entry which is preliminary data.</text>
</comment>
<protein>
    <submittedName>
        <fullName evidence="1">Uncharacterized protein</fullName>
    </submittedName>
</protein>
<dbReference type="Proteomes" id="UP001055115">
    <property type="component" value="Unassembled WGS sequence"/>
</dbReference>